<organism evidence="1 2">
    <name type="scientific">Elizabethkingia occulta</name>
    <dbReference type="NCBI Taxonomy" id="1867263"/>
    <lineage>
        <taxon>Bacteria</taxon>
        <taxon>Pseudomonadati</taxon>
        <taxon>Bacteroidota</taxon>
        <taxon>Flavobacteriia</taxon>
        <taxon>Flavobacteriales</taxon>
        <taxon>Weeksellaceae</taxon>
        <taxon>Elizabethkingia</taxon>
    </lineage>
</organism>
<reference evidence="1 2" key="1">
    <citation type="submission" date="2016-06" db="EMBL/GenBank/DDBJ databases">
        <title>Revisiting the taxonomy of the Elizabethkingia Genus based on Whole-Genome Sequencing, Optical Mapping, and MALDI-TOF.</title>
        <authorList>
            <person name="Nicholson A.C."/>
        </authorList>
    </citation>
    <scope>NUCLEOTIDE SEQUENCE [LARGE SCALE GENOMIC DNA]</scope>
    <source>
        <strain evidence="1 2">G4070</strain>
    </source>
</reference>
<comment type="caution">
    <text evidence="1">The sequence shown here is derived from an EMBL/GenBank/DDBJ whole genome shotgun (WGS) entry which is preliminary data.</text>
</comment>
<dbReference type="Proteomes" id="UP000190813">
    <property type="component" value="Unassembled WGS sequence"/>
</dbReference>
<evidence type="ECO:0000313" key="1">
    <source>
        <dbReference type="EMBL" id="OPC66217.1"/>
    </source>
</evidence>
<dbReference type="EMBL" id="MAHX01000013">
    <property type="protein sequence ID" value="OPC66217.1"/>
    <property type="molecule type" value="Genomic_DNA"/>
</dbReference>
<sequence>MYDAGISEHEFISSFYIPTIVAALKEYDPNLGTDGEYEAIAWNGLQGTKTFETMKKNDNNRWFTISSILEDNIKKKECGK</sequence>
<accession>A0A1T3MNP9</accession>
<name>A0A1T3MNP9_9FLAO</name>
<keyword evidence="2" id="KW-1185">Reference proteome</keyword>
<evidence type="ECO:0000313" key="2">
    <source>
        <dbReference type="Proteomes" id="UP000190813"/>
    </source>
</evidence>
<protein>
    <submittedName>
        <fullName evidence="1">Uncharacterized protein</fullName>
    </submittedName>
</protein>
<gene>
    <name evidence="1" type="ORF">BAZ10_03045</name>
</gene>
<dbReference type="AlphaFoldDB" id="A0A1T3MNP9"/>
<proteinExistence type="predicted"/>